<feature type="domain" description="ParB-like N-terminal" evidence="1">
    <location>
        <begin position="44"/>
        <end position="101"/>
    </location>
</feature>
<evidence type="ECO:0000259" key="2">
    <source>
        <dbReference type="Pfam" id="PF13304"/>
    </source>
</evidence>
<proteinExistence type="predicted"/>
<organism evidence="3 4">
    <name type="scientific">Salegentibacter echinorum</name>
    <dbReference type="NCBI Taxonomy" id="1073325"/>
    <lineage>
        <taxon>Bacteria</taxon>
        <taxon>Pseudomonadati</taxon>
        <taxon>Bacteroidota</taxon>
        <taxon>Flavobacteriia</taxon>
        <taxon>Flavobacteriales</taxon>
        <taxon>Flavobacteriaceae</taxon>
        <taxon>Salegentibacter</taxon>
    </lineage>
</organism>
<dbReference type="Gene3D" id="3.40.50.300">
    <property type="entry name" value="P-loop containing nucleotide triphosphate hydrolases"/>
    <property type="match status" value="1"/>
</dbReference>
<dbReference type="PANTHER" id="PTHR43581">
    <property type="entry name" value="ATP/GTP PHOSPHATASE"/>
    <property type="match status" value="1"/>
</dbReference>
<dbReference type="Proteomes" id="UP000183945">
    <property type="component" value="Unassembled WGS sequence"/>
</dbReference>
<evidence type="ECO:0000313" key="4">
    <source>
        <dbReference type="Proteomes" id="UP000183945"/>
    </source>
</evidence>
<dbReference type="InterPro" id="IPR051396">
    <property type="entry name" value="Bact_Antivir_Def_Nuclease"/>
</dbReference>
<protein>
    <submittedName>
        <fullName evidence="3">ATPase/GTPase, AAA15 family</fullName>
    </submittedName>
</protein>
<dbReference type="InterPro" id="IPR027417">
    <property type="entry name" value="P-loop_NTPase"/>
</dbReference>
<dbReference type="Gene3D" id="3.90.1530.10">
    <property type="entry name" value="Conserved hypothetical protein from pyrococcus furiosus pfu- 392566-001, ParB domain"/>
    <property type="match status" value="1"/>
</dbReference>
<feature type="domain" description="ATPase AAA-type core" evidence="2">
    <location>
        <begin position="400"/>
        <end position="658"/>
    </location>
</feature>
<dbReference type="InterPro" id="IPR036086">
    <property type="entry name" value="ParB/Sulfiredoxin_sf"/>
</dbReference>
<dbReference type="SUPFAM" id="SSF110849">
    <property type="entry name" value="ParB/Sulfiredoxin"/>
    <property type="match status" value="1"/>
</dbReference>
<keyword evidence="4" id="KW-1185">Reference proteome</keyword>
<dbReference type="InterPro" id="IPR003115">
    <property type="entry name" value="ParB_N"/>
</dbReference>
<dbReference type="EMBL" id="FQVT01000022">
    <property type="protein sequence ID" value="SHG68205.1"/>
    <property type="molecule type" value="Genomic_DNA"/>
</dbReference>
<dbReference type="STRING" id="1073325.SAMN05444483_1224"/>
<evidence type="ECO:0000313" key="3">
    <source>
        <dbReference type="EMBL" id="SHG68205.1"/>
    </source>
</evidence>
<dbReference type="Pfam" id="PF13304">
    <property type="entry name" value="AAA_21"/>
    <property type="match status" value="1"/>
</dbReference>
<name>A0A1M5LT82_SALEC</name>
<accession>A0A1M5LT82</accession>
<gene>
    <name evidence="3" type="ORF">SAMN05444483_1224</name>
</gene>
<dbReference type="RefSeq" id="WP_072881737.1">
    <property type="nucleotide sequence ID" value="NZ_FQVT01000022.1"/>
</dbReference>
<evidence type="ECO:0000259" key="1">
    <source>
        <dbReference type="Pfam" id="PF02195"/>
    </source>
</evidence>
<dbReference type="GO" id="GO:0005524">
    <property type="term" value="F:ATP binding"/>
    <property type="evidence" value="ECO:0007669"/>
    <property type="project" value="InterPro"/>
</dbReference>
<dbReference type="Pfam" id="PF02195">
    <property type="entry name" value="ParB_N"/>
    <property type="match status" value="1"/>
</dbReference>
<sequence length="708" mass="81534">MSKTISRHLNRFLLDPNNYRFIDNKDYRSVEEGDISNPRIQERTFNLLAGKNNENILDLIKSFKSNGILKDPIQVKELPDGNYLVVEGNRRTAALKQLYRDFQEAKDTGKMEEKDFKSIEVVLISDESPVEHLITMGIHHISGKRKWSPVNQAQLIRDLVEKYKIPEADVCDSLAITKHNLKRSLRTLALIDRYKASDFGDQFQTNMYSVFEEIIKNTKVKAWLQWSDSTMSPENSLNEERLFQWISTEYTTEENEIDEEVEITKEPIITKSHEIRELSKFIDDPEAVDKMENSRSITEAFALSDAVGESRLKNAMQSISKEVNTAFQFSEYLKDDDYQQIEHLKIKLDRLIPSFNSNAVVSAGYSTKQYFLSISSHFDSVEINKYKKLKNTFLRKTGRVNIIAGGNNSGKTSLLEAIYLQANLNDVHALIELERIRGNFGEEIPSNWIDEIFQDEIIISSVFNETESALEIAYEQTDEHIDKSNYIKSIICQAQVKNDFLDSKMHLYANREPTLYYDEVKKLCTAAISSPFRYTPKLLERAHAKAIEEQYLTKIISFIRKYIDPKILKIELTTIDKIKRFMVSLENSDLALDLTQYGEGVQRVFEIGLLIGYCKNGVLCVDEIDSAIHKNLLIDFTAFIQKLADEFNVQVFLTTHSKECIDAFVQNNYPDDNLIAYALSNEEESTKAKFLEGNKLKSLVESINIDIR</sequence>
<reference evidence="4" key="1">
    <citation type="submission" date="2016-11" db="EMBL/GenBank/DDBJ databases">
        <authorList>
            <person name="Varghese N."/>
            <person name="Submissions S."/>
        </authorList>
    </citation>
    <scope>NUCLEOTIDE SEQUENCE [LARGE SCALE GENOMIC DNA]</scope>
    <source>
        <strain evidence="4">DSM 24579</strain>
    </source>
</reference>
<dbReference type="GO" id="GO:0016887">
    <property type="term" value="F:ATP hydrolysis activity"/>
    <property type="evidence" value="ECO:0007669"/>
    <property type="project" value="InterPro"/>
</dbReference>
<dbReference type="AlphaFoldDB" id="A0A1M5LT82"/>
<dbReference type="OrthoDB" id="9769293at2"/>
<dbReference type="InterPro" id="IPR003959">
    <property type="entry name" value="ATPase_AAA_core"/>
</dbReference>
<dbReference type="PANTHER" id="PTHR43581:SF4">
    <property type="entry name" value="ATP_GTP PHOSPHATASE"/>
    <property type="match status" value="1"/>
</dbReference>
<dbReference type="SUPFAM" id="SSF52540">
    <property type="entry name" value="P-loop containing nucleoside triphosphate hydrolases"/>
    <property type="match status" value="1"/>
</dbReference>